<evidence type="ECO:0000313" key="7">
    <source>
        <dbReference type="EMBL" id="RZH95769.1"/>
    </source>
</evidence>
<dbReference type="EMBL" id="RQTC01000015">
    <property type="protein sequence ID" value="RZH95769.1"/>
    <property type="molecule type" value="Genomic_DNA"/>
</dbReference>
<reference evidence="2 11" key="5">
    <citation type="submission" date="2017-09" db="EMBL/GenBank/DDBJ databases">
        <title>A single nucleotide polymorphism in the Staphylococcus aureus virulence regulator SaeR abolishes pathogenesis.</title>
        <authorList>
            <person name="Copin R.J."/>
            <person name="Sause W."/>
            <person name="Shopsin B."/>
            <person name="Torres V.J."/>
        </authorList>
    </citation>
    <scope>NUCLEOTIDE SEQUENCE [LARGE SCALE GENOMIC DNA]</scope>
    <source>
        <strain evidence="11">Newman</strain>
        <strain evidence="2">Newman_D2C</strain>
    </source>
</reference>
<evidence type="ECO:0000313" key="4">
    <source>
        <dbReference type="EMBL" id="KMR36383.1"/>
    </source>
</evidence>
<accession>A0A2C9TLS0</accession>
<dbReference type="EMBL" id="LFVP01000005">
    <property type="protein sequence ID" value="KSA79949.1"/>
    <property type="molecule type" value="Genomic_DNA"/>
</dbReference>
<accession>A0A1E8WUM5</accession>
<dbReference type="Proteomes" id="UP000032274">
    <property type="component" value="Unassembled WGS sequence"/>
</dbReference>
<proteinExistence type="predicted"/>
<dbReference type="AlphaFoldDB" id="A0A0D1GSR6"/>
<dbReference type="Proteomes" id="UP000217245">
    <property type="component" value="Chromosome"/>
</dbReference>
<evidence type="ECO:0000313" key="12">
    <source>
        <dbReference type="Proteomes" id="UP000293434"/>
    </source>
</evidence>
<organism evidence="4">
    <name type="scientific">Staphylococcus aureus</name>
    <dbReference type="NCBI Taxonomy" id="1280"/>
    <lineage>
        <taxon>Bacteria</taxon>
        <taxon>Bacillati</taxon>
        <taxon>Bacillota</taxon>
        <taxon>Bacilli</taxon>
        <taxon>Bacillales</taxon>
        <taxon>Staphylococcaceae</taxon>
        <taxon>Staphylococcus</taxon>
    </lineage>
</organism>
<evidence type="ECO:0000313" key="3">
    <source>
        <dbReference type="EMBL" id="KIT95078.1"/>
    </source>
</evidence>
<dbReference type="EMBL" id="LALJ01000016">
    <property type="protein sequence ID" value="KMR36383.1"/>
    <property type="molecule type" value="Genomic_DNA"/>
</dbReference>
<reference evidence="9 14" key="6">
    <citation type="submission" date="2018-06" db="EMBL/GenBank/DDBJ databases">
        <title>Whole genome sequencing to identify and define MRSA outbreaks.</title>
        <authorList>
            <person name="Sullivan M.J."/>
            <person name="Altman D.R."/>
            <person name="Chacko K."/>
            <person name="Ciferri B."/>
            <person name="Webster E."/>
            <person name="Deikus G."/>
            <person name="Lewis M."/>
            <person name="Khan Z."/>
            <person name="Beckford C."/>
            <person name="Rendo A."/>
            <person name="Samaroo F."/>
            <person name="Sebra R."/>
            <person name="Karam-Howlin R."/>
            <person name="Southwick K."/>
            <person name="Adams E."/>
            <person name="Ying L."/>
            <person name="Kornblum J."/>
            <person name="Factor S."/>
            <person name="Danesh Yazdi M."/>
            <person name="Dingle T."/>
            <person name="Hamula C."/>
            <person name="Bashir A."/>
            <person name="Schadt E."/>
            <person name="Kasarskis A."/>
            <person name="Patel G."/>
            <person name="Wallach F."/>
            <person name="Gibbs K."/>
            <person name="Van Bakel H."/>
        </authorList>
    </citation>
    <scope>NUCLEOTIDE SEQUENCE [LARGE SCALE GENOMIC DNA]</scope>
    <source>
        <strain evidence="9">Pt013</strain>
        <strain evidence="14">pt013</strain>
    </source>
</reference>
<sequence length="77" mass="9526">MHFSPYYYDLNIVYILRCTYVVLRSVMLYIHLSFIIPELFILKANLWKMQLIVYYFCTVHLKLRINLKTPTYTFKYM</sequence>
<evidence type="ECO:0000313" key="14">
    <source>
        <dbReference type="Proteomes" id="UP000451682"/>
    </source>
</evidence>
<evidence type="ECO:0000313" key="13">
    <source>
        <dbReference type="Proteomes" id="UP000294017"/>
    </source>
</evidence>
<reference evidence="6" key="3">
    <citation type="submission" date="2015-06" db="EMBL/GenBank/DDBJ databases">
        <authorList>
            <person name="Diene S.M."/>
            <person name="Von Dach E."/>
            <person name="Fankhauser C."/>
            <person name="Schrenzel J."/>
            <person name="Harbarth S."/>
            <person name="Francois P."/>
        </authorList>
    </citation>
    <scope>NUCLEOTIDE SEQUENCE</scope>
    <source>
        <strain evidence="6">MRSA_S26</strain>
    </source>
</reference>
<evidence type="ECO:0000313" key="8">
    <source>
        <dbReference type="EMBL" id="RZI07637.1"/>
    </source>
</evidence>
<dbReference type="Proteomes" id="UP000451682">
    <property type="component" value="Unassembled WGS sequence"/>
</dbReference>
<keyword evidence="1" id="KW-0812">Transmembrane</keyword>
<reference evidence="12 13" key="7">
    <citation type="submission" date="2018-11" db="EMBL/GenBank/DDBJ databases">
        <title>Genomic profiling of Staphylococcus species from a Poultry farm system in KwaZulu-Natal, South Africa.</title>
        <authorList>
            <person name="Amoako D.G."/>
            <person name="Somboro A.M."/>
            <person name="Abia A.L.K."/>
            <person name="Bester L.A."/>
            <person name="Essack S.Y."/>
        </authorList>
    </citation>
    <scope>NUCLEOTIDE SEQUENCE [LARGE SCALE GENOMIC DNA]</scope>
    <source>
        <strain evidence="8 13">SA12</strain>
        <strain evidence="7 12">SA9</strain>
    </source>
</reference>
<dbReference type="EMBL" id="JXIG01000630">
    <property type="protein sequence ID" value="KIT95078.1"/>
    <property type="molecule type" value="Genomic_DNA"/>
</dbReference>
<evidence type="ECO:0000256" key="1">
    <source>
        <dbReference type="SAM" id="Phobius"/>
    </source>
</evidence>
<dbReference type="Proteomes" id="UP000294017">
    <property type="component" value="Unassembled WGS sequence"/>
</dbReference>
<name>A0A0D1GSR6_STAAU</name>
<dbReference type="EMBL" id="QNXF01000003">
    <property type="protein sequence ID" value="TXL39737.1"/>
    <property type="molecule type" value="Genomic_DNA"/>
</dbReference>
<evidence type="ECO:0000313" key="6">
    <source>
        <dbReference type="EMBL" id="KSA79949.1"/>
    </source>
</evidence>
<dbReference type="EMBL" id="CP023391">
    <property type="protein sequence ID" value="ATC70353.1"/>
    <property type="molecule type" value="Genomic_DNA"/>
</dbReference>
<dbReference type="EMBL" id="LALQ01000009">
    <property type="protein sequence ID" value="KMR58090.1"/>
    <property type="molecule type" value="Genomic_DNA"/>
</dbReference>
<protein>
    <submittedName>
        <fullName evidence="4">Uncharacterized protein</fullName>
    </submittedName>
</protein>
<evidence type="ECO:0000313" key="2">
    <source>
        <dbReference type="EMBL" id="ATC70353.1"/>
    </source>
</evidence>
<keyword evidence="1" id="KW-0472">Membrane</keyword>
<accession>A0A0D1GSR6</accession>
<reference evidence="3 10" key="2">
    <citation type="submission" date="2015-01" db="EMBL/GenBank/DDBJ databases">
        <title>Characterization of Swiss Staphylococcus aureus strains involved in food poisoning.</title>
        <authorList>
            <person name="Crovadore J."/>
            <person name="Chablais R."/>
            <person name="Tonacini J."/>
            <person name="Schnyder B."/>
            <person name="Lefort F."/>
        </authorList>
    </citation>
    <scope>NUCLEOTIDE SEQUENCE [LARGE SCALE GENOMIC DNA]</scope>
    <source>
        <strain evidence="3 10">SA-120</strain>
    </source>
</reference>
<feature type="transmembrane region" description="Helical" evidence="1">
    <location>
        <begin position="20"/>
        <end position="42"/>
    </location>
</feature>
<dbReference type="Proteomes" id="UP000052129">
    <property type="component" value="Unassembled WGS sequence"/>
</dbReference>
<dbReference type="Proteomes" id="UP000293434">
    <property type="component" value="Unassembled WGS sequence"/>
</dbReference>
<gene>
    <name evidence="6" type="ORF">ACR79_09440</name>
    <name evidence="2" type="ORF">CNH36_01405</name>
    <name evidence="9" type="ORF">DQU50_09500</name>
    <name evidence="7" type="ORF">EIG94_01455</name>
    <name evidence="8" type="ORF">EIH03_05335</name>
    <name evidence="5" type="ORF">EP54_03015</name>
    <name evidence="4" type="ORF">EQ90_08840</name>
    <name evidence="3" type="ORF">QU38_14255</name>
</gene>
<keyword evidence="1" id="KW-1133">Transmembrane helix</keyword>
<reference evidence="4" key="1">
    <citation type="journal article" date="2015" name="J. Infect. Dis.">
        <title>Parallel Epidemics of Community-Associated Methicillin-Resistant Staphylococcus aureus USA300 Infection in North and South America.</title>
        <authorList>
            <person name="Planet P.J."/>
            <person name="Diaz L."/>
            <person name="Kolokotronis S.O."/>
            <person name="Narechania A."/>
            <person name="Reyes J."/>
            <person name="Xing G."/>
            <person name="Rincon S."/>
            <person name="Smith H."/>
            <person name="Panesso D."/>
            <person name="Ryan C."/>
            <person name="Smith D.P."/>
            <person name="Guzman M."/>
            <person name="Zurita J."/>
            <person name="Sebra R."/>
            <person name="Deikus G."/>
            <person name="Nolan R.L."/>
            <person name="Tenover F.C."/>
            <person name="Weinstock G.M."/>
            <person name="Robinson D.A."/>
            <person name="Arias C.A."/>
        </authorList>
    </citation>
    <scope>NUCLEOTIDE SEQUENCE</scope>
    <source>
        <strain evidence="4">CA15</strain>
        <strain evidence="5">M121</strain>
    </source>
</reference>
<evidence type="ECO:0000313" key="10">
    <source>
        <dbReference type="Proteomes" id="UP000032274"/>
    </source>
</evidence>
<reference evidence="6" key="4">
    <citation type="journal article" date="2016" name="J. Infect. Dis.">
        <title>Comparative Genomics of Community-Associated Methicillin-Resistant Staphylococcus aureus Shows the Emergence of Clone ST8-USA300 in Geneva, Switzerland.</title>
        <authorList>
            <person name="Von Dach E."/>
            <person name="Diene S.M."/>
            <person name="Fankhauser C."/>
            <person name="Schrenzel J."/>
            <person name="Harbarth S."/>
            <person name="Francois P."/>
        </authorList>
    </citation>
    <scope>NUCLEOTIDE SEQUENCE</scope>
    <source>
        <strain evidence="6">MRSA_S26</strain>
    </source>
</reference>
<evidence type="ECO:0000313" key="9">
    <source>
        <dbReference type="EMBL" id="TXL39737.1"/>
    </source>
</evidence>
<evidence type="ECO:0000313" key="5">
    <source>
        <dbReference type="EMBL" id="KMR58090.1"/>
    </source>
</evidence>
<dbReference type="EMBL" id="RQTF01000078">
    <property type="protein sequence ID" value="RZI07637.1"/>
    <property type="molecule type" value="Genomic_DNA"/>
</dbReference>
<evidence type="ECO:0000313" key="11">
    <source>
        <dbReference type="Proteomes" id="UP000217245"/>
    </source>
</evidence>